<feature type="domain" description="RNA polymerase sigma factor 70 region 4 type 2" evidence="6">
    <location>
        <begin position="103"/>
        <end position="154"/>
    </location>
</feature>
<evidence type="ECO:0000256" key="2">
    <source>
        <dbReference type="ARBA" id="ARBA00023015"/>
    </source>
</evidence>
<dbReference type="InterPro" id="IPR036388">
    <property type="entry name" value="WH-like_DNA-bd_sf"/>
</dbReference>
<feature type="domain" description="RNA polymerase sigma-70 region 2" evidence="5">
    <location>
        <begin position="18"/>
        <end position="80"/>
    </location>
</feature>
<dbReference type="GO" id="GO:0016987">
    <property type="term" value="F:sigma factor activity"/>
    <property type="evidence" value="ECO:0007669"/>
    <property type="project" value="UniProtKB-KW"/>
</dbReference>
<dbReference type="PANTHER" id="PTHR43133:SF51">
    <property type="entry name" value="RNA POLYMERASE SIGMA FACTOR"/>
    <property type="match status" value="1"/>
</dbReference>
<keyword evidence="3" id="KW-0731">Sigma factor</keyword>
<evidence type="ECO:0000256" key="4">
    <source>
        <dbReference type="ARBA" id="ARBA00023163"/>
    </source>
</evidence>
<evidence type="ECO:0000256" key="1">
    <source>
        <dbReference type="ARBA" id="ARBA00010641"/>
    </source>
</evidence>
<comment type="similarity">
    <text evidence="1">Belongs to the sigma-70 factor family. ECF subfamily.</text>
</comment>
<dbReference type="CDD" id="cd06171">
    <property type="entry name" value="Sigma70_r4"/>
    <property type="match status" value="1"/>
</dbReference>
<evidence type="ECO:0000313" key="7">
    <source>
        <dbReference type="EMBL" id="HJC88772.1"/>
    </source>
</evidence>
<dbReference type="SUPFAM" id="SSF88946">
    <property type="entry name" value="Sigma2 domain of RNA polymerase sigma factors"/>
    <property type="match status" value="1"/>
</dbReference>
<comment type="caution">
    <text evidence="7">The sequence shown here is derived from an EMBL/GenBank/DDBJ whole genome shotgun (WGS) entry which is preliminary data.</text>
</comment>
<evidence type="ECO:0000313" key="8">
    <source>
        <dbReference type="Proteomes" id="UP000823922"/>
    </source>
</evidence>
<proteinExistence type="inferred from homology"/>
<dbReference type="SUPFAM" id="SSF88659">
    <property type="entry name" value="Sigma3 and sigma4 domains of RNA polymerase sigma factors"/>
    <property type="match status" value="1"/>
</dbReference>
<dbReference type="GO" id="GO:0006352">
    <property type="term" value="P:DNA-templated transcription initiation"/>
    <property type="evidence" value="ECO:0007669"/>
    <property type="project" value="InterPro"/>
</dbReference>
<evidence type="ECO:0000259" key="5">
    <source>
        <dbReference type="Pfam" id="PF04542"/>
    </source>
</evidence>
<evidence type="ECO:0000259" key="6">
    <source>
        <dbReference type="Pfam" id="PF08281"/>
    </source>
</evidence>
<keyword evidence="2" id="KW-0805">Transcription regulation</keyword>
<dbReference type="InterPro" id="IPR013324">
    <property type="entry name" value="RNA_pol_sigma_r3/r4-like"/>
</dbReference>
<dbReference type="InterPro" id="IPR007627">
    <property type="entry name" value="RNA_pol_sigma70_r2"/>
</dbReference>
<accession>A0A9D2QNG2</accession>
<gene>
    <name evidence="7" type="ORF">H9926_12240</name>
</gene>
<dbReference type="InterPro" id="IPR013249">
    <property type="entry name" value="RNA_pol_sigma70_r4_t2"/>
</dbReference>
<dbReference type="EMBL" id="DWVS01000317">
    <property type="protein sequence ID" value="HJC88772.1"/>
    <property type="molecule type" value="Genomic_DNA"/>
</dbReference>
<protein>
    <submittedName>
        <fullName evidence="7">Sigma-70 family RNA polymerase sigma factor</fullName>
    </submittedName>
</protein>
<dbReference type="Pfam" id="PF08281">
    <property type="entry name" value="Sigma70_r4_2"/>
    <property type="match status" value="1"/>
</dbReference>
<reference evidence="7" key="2">
    <citation type="submission" date="2021-04" db="EMBL/GenBank/DDBJ databases">
        <authorList>
            <person name="Gilroy R."/>
        </authorList>
    </citation>
    <scope>NUCLEOTIDE SEQUENCE</scope>
    <source>
        <strain evidence="7">ChiBcec1-1630</strain>
    </source>
</reference>
<dbReference type="InterPro" id="IPR039425">
    <property type="entry name" value="RNA_pol_sigma-70-like"/>
</dbReference>
<keyword evidence="4" id="KW-0804">Transcription</keyword>
<dbReference type="Proteomes" id="UP000823922">
    <property type="component" value="Unassembled WGS sequence"/>
</dbReference>
<dbReference type="InterPro" id="IPR014284">
    <property type="entry name" value="RNA_pol_sigma-70_dom"/>
</dbReference>
<dbReference type="NCBIfam" id="TIGR02937">
    <property type="entry name" value="sigma70-ECF"/>
    <property type="match status" value="1"/>
</dbReference>
<evidence type="ECO:0000256" key="3">
    <source>
        <dbReference type="ARBA" id="ARBA00023082"/>
    </source>
</evidence>
<dbReference type="AlphaFoldDB" id="A0A9D2QNG2"/>
<dbReference type="PANTHER" id="PTHR43133">
    <property type="entry name" value="RNA POLYMERASE ECF-TYPE SIGMA FACTO"/>
    <property type="match status" value="1"/>
</dbReference>
<dbReference type="Pfam" id="PF04542">
    <property type="entry name" value="Sigma70_r2"/>
    <property type="match status" value="1"/>
</dbReference>
<dbReference type="Gene3D" id="1.10.10.10">
    <property type="entry name" value="Winged helix-like DNA-binding domain superfamily/Winged helix DNA-binding domain"/>
    <property type="match status" value="1"/>
</dbReference>
<organism evidence="7 8">
    <name type="scientific">Candidatus Eisenbergiella intestinigallinarum</name>
    <dbReference type="NCBI Taxonomy" id="2838549"/>
    <lineage>
        <taxon>Bacteria</taxon>
        <taxon>Bacillati</taxon>
        <taxon>Bacillota</taxon>
        <taxon>Clostridia</taxon>
        <taxon>Lachnospirales</taxon>
        <taxon>Lachnospiraceae</taxon>
        <taxon>Eisenbergiella</taxon>
    </lineage>
</organism>
<reference evidence="7" key="1">
    <citation type="journal article" date="2021" name="PeerJ">
        <title>Extensive microbial diversity within the chicken gut microbiome revealed by metagenomics and culture.</title>
        <authorList>
            <person name="Gilroy R."/>
            <person name="Ravi A."/>
            <person name="Getino M."/>
            <person name="Pursley I."/>
            <person name="Horton D.L."/>
            <person name="Alikhan N.F."/>
            <person name="Baker D."/>
            <person name="Gharbi K."/>
            <person name="Hall N."/>
            <person name="Watson M."/>
            <person name="Adriaenssens E.M."/>
            <person name="Foster-Nyarko E."/>
            <person name="Jarju S."/>
            <person name="Secka A."/>
            <person name="Antonio M."/>
            <person name="Oren A."/>
            <person name="Chaudhuri R.R."/>
            <person name="La Ragione R."/>
            <person name="Hildebrand F."/>
            <person name="Pallen M.J."/>
        </authorList>
    </citation>
    <scope>NUCLEOTIDE SEQUENCE</scope>
    <source>
        <strain evidence="7">ChiBcec1-1630</strain>
    </source>
</reference>
<name>A0A9D2QNG2_9FIRM</name>
<dbReference type="InterPro" id="IPR013325">
    <property type="entry name" value="RNA_pol_sigma_r2"/>
</dbReference>
<dbReference type="GO" id="GO:0003677">
    <property type="term" value="F:DNA binding"/>
    <property type="evidence" value="ECO:0007669"/>
    <property type="project" value="InterPro"/>
</dbReference>
<sequence length="161" mass="19102">MNHSMTAKQFARRMEESQAKFYRLAYCYVKNEHDALEILSEAAYRGFIHLKRLEKPEFFDTWMSRIIINCACDLLKKQNRYDFYEPDDSLPAREEDLSVDDRLDLYQALDTLSPDEKSLIILKYFEDRSFREISSILNLPESTVKTRLYRIIGKLRTAILA</sequence>
<dbReference type="Gene3D" id="1.10.1740.10">
    <property type="match status" value="1"/>
</dbReference>